<comment type="caution">
    <text evidence="4">The sequence shown here is derived from an EMBL/GenBank/DDBJ whole genome shotgun (WGS) entry which is preliminary data.</text>
</comment>
<dbReference type="Gene3D" id="6.10.250.1080">
    <property type="match status" value="1"/>
</dbReference>
<feature type="region of interest" description="Disordered" evidence="2">
    <location>
        <begin position="635"/>
        <end position="792"/>
    </location>
</feature>
<feature type="compositionally biased region" description="Polar residues" evidence="2">
    <location>
        <begin position="924"/>
        <end position="939"/>
    </location>
</feature>
<dbReference type="CDD" id="cd00821">
    <property type="entry name" value="PH"/>
    <property type="match status" value="1"/>
</dbReference>
<dbReference type="PROSITE" id="PS50003">
    <property type="entry name" value="PH_DOMAIN"/>
    <property type="match status" value="1"/>
</dbReference>
<evidence type="ECO:0000313" key="4">
    <source>
        <dbReference type="EMBL" id="KAL3796333.1"/>
    </source>
</evidence>
<feature type="compositionally biased region" description="Basic and acidic residues" evidence="2">
    <location>
        <begin position="845"/>
        <end position="862"/>
    </location>
</feature>
<feature type="compositionally biased region" description="Polar residues" evidence="2">
    <location>
        <begin position="755"/>
        <end position="778"/>
    </location>
</feature>
<feature type="region of interest" description="Disordered" evidence="2">
    <location>
        <begin position="341"/>
        <end position="367"/>
    </location>
</feature>
<feature type="compositionally biased region" description="Polar residues" evidence="2">
    <location>
        <begin position="1076"/>
        <end position="1091"/>
    </location>
</feature>
<dbReference type="Gene3D" id="2.30.29.30">
    <property type="entry name" value="Pleckstrin-homology domain (PH domain)/Phosphotyrosine-binding domain (PTB)"/>
    <property type="match status" value="1"/>
</dbReference>
<dbReference type="SUPFAM" id="SSF50729">
    <property type="entry name" value="PH domain-like"/>
    <property type="match status" value="1"/>
</dbReference>
<evidence type="ECO:0000313" key="5">
    <source>
        <dbReference type="Proteomes" id="UP001530400"/>
    </source>
</evidence>
<dbReference type="InterPro" id="IPR001849">
    <property type="entry name" value="PH_domain"/>
</dbReference>
<feature type="region of interest" description="Disordered" evidence="2">
    <location>
        <begin position="830"/>
        <end position="862"/>
    </location>
</feature>
<dbReference type="AlphaFoldDB" id="A0ABD3Q864"/>
<dbReference type="EMBL" id="JALLPJ020000297">
    <property type="protein sequence ID" value="KAL3796333.1"/>
    <property type="molecule type" value="Genomic_DNA"/>
</dbReference>
<feature type="domain" description="PH" evidence="3">
    <location>
        <begin position="59"/>
        <end position="259"/>
    </location>
</feature>
<proteinExistence type="predicted"/>
<organism evidence="4 5">
    <name type="scientific">Cyclotella atomus</name>
    <dbReference type="NCBI Taxonomy" id="382360"/>
    <lineage>
        <taxon>Eukaryota</taxon>
        <taxon>Sar</taxon>
        <taxon>Stramenopiles</taxon>
        <taxon>Ochrophyta</taxon>
        <taxon>Bacillariophyta</taxon>
        <taxon>Coscinodiscophyceae</taxon>
        <taxon>Thalassiosirophycidae</taxon>
        <taxon>Stephanodiscales</taxon>
        <taxon>Stephanodiscaceae</taxon>
        <taxon>Cyclotella</taxon>
    </lineage>
</organism>
<evidence type="ECO:0000256" key="1">
    <source>
        <dbReference type="SAM" id="Coils"/>
    </source>
</evidence>
<feature type="region of interest" description="Disordered" evidence="2">
    <location>
        <begin position="1060"/>
        <end position="1104"/>
    </location>
</feature>
<feature type="region of interest" description="Disordered" evidence="2">
    <location>
        <begin position="923"/>
        <end position="992"/>
    </location>
</feature>
<gene>
    <name evidence="4" type="ORF">ACHAWO_009002</name>
</gene>
<feature type="compositionally biased region" description="Low complexity" evidence="2">
    <location>
        <begin position="698"/>
        <end position="711"/>
    </location>
</feature>
<evidence type="ECO:0000259" key="3">
    <source>
        <dbReference type="PROSITE" id="PS50003"/>
    </source>
</evidence>
<name>A0ABD3Q864_9STRA</name>
<keyword evidence="1" id="KW-0175">Coiled coil</keyword>
<dbReference type="InterPro" id="IPR011993">
    <property type="entry name" value="PH-like_dom_sf"/>
</dbReference>
<sequence>MAAKQGLTAQIYQASEDTKRSLLSRAPTSIKAHSWLSNLNTTCTIKSAPPRTPEVMSMLSSKCGWLVKRNEQHVWQKRWCCVVPHTFLYYFEGGPEVKTDEDGNYEGFSGGGVNIKSLAVAPVMFQNLDQEALNIAVKEGYIDAAGARSSFYASLPSMPFGGNNNGGGEEAEDLLSSDWEETPLSEGEKKYQFVKSNMQPVGIIDLECYSAVNRSKINPTVLEVAGDSITNPDLRSFYFQSATVEDAESWTKALLTDRHQSLKDETEAYRQVCDSFPLQLQACSEMIDAAEKKAQEMEKEAYSVRCSAEEGRRKVVSTVRDVLERQCWDLESKKSRRGGFISDAFSDHSTGRRGGSRSGRSDCSVDSHKESSLLDSVLEEQFAKLETNREAFLKELEATLSSPSSVVTSNVVPPVQTLADYTNTIATTFTDLRVQLKKYELNLSQSVQQDQTELNMLKAQIEKRDAMLDDIDKKHANMSSEMKSQLEQYQQEVAELTKQLDAQRMEFSMYQNATKNKVSELHQHKKILKKEVIELRKKIDESESETTTVAHKYEKIKNNYQAEKERNATLERYIERLERQVGVQQNMMEMMSTGGGASFIGKTVGPGLTQCESKDNISLSGVSVGSQYRRDSGSVAGGLSAMGGTVKSQAKSRTLLPPDSKKQRPPDSINPMKSPTTPRDDKGMNNIGEIVVDERDGSTTYYRSETTTEVETPTEELDSIPSIPAKQRKPSMSLDDKDMPIENSSPVAKAEPTPSHCSNVSAPRTPKSPTISESTKPTIQIEAKTTPVQSNSLLDETLSIDADHSQSQSKPMSKIHNLPSIDTTVDELPPLATFPPTDPDDEDDVKSRVSDITEDRTQRQIDDDLAERRKIMLAYLQGNAAGSSNASISASTQRRLETIENMIPNGNGGSVARSASRILPRSGSLASLDSHGGSSQESGKLSLAQRMRLAADNRSNSHRSPSPMRPKEDASSSSNKAPVRSASPAPLEKSGSFFSKLGKSIENLVDNTIVGVKSYDSDDDSRSDATSESTSVKSKPQSQLTLKERIAMQRQKQVEFLKNKGVIDDESSLHGGAGGSSITSPRATTPSNRLSTPRRGVGRTWSRS</sequence>
<accession>A0ABD3Q864</accession>
<feature type="coiled-coil region" evidence="1">
    <location>
        <begin position="479"/>
        <end position="580"/>
    </location>
</feature>
<keyword evidence="5" id="KW-1185">Reference proteome</keyword>
<evidence type="ECO:0000256" key="2">
    <source>
        <dbReference type="SAM" id="MobiDB-lite"/>
    </source>
</evidence>
<dbReference type="Proteomes" id="UP001530400">
    <property type="component" value="Unassembled WGS sequence"/>
</dbReference>
<dbReference type="SMART" id="SM00233">
    <property type="entry name" value="PH"/>
    <property type="match status" value="1"/>
</dbReference>
<feature type="region of interest" description="Disordered" evidence="2">
    <location>
        <begin position="1008"/>
        <end position="1044"/>
    </location>
</feature>
<feature type="compositionally biased region" description="Polar residues" evidence="2">
    <location>
        <begin position="1032"/>
        <end position="1041"/>
    </location>
</feature>
<protein>
    <recommendedName>
        <fullName evidence="3">PH domain-containing protein</fullName>
    </recommendedName>
</protein>
<reference evidence="4 5" key="1">
    <citation type="submission" date="2024-10" db="EMBL/GenBank/DDBJ databases">
        <title>Updated reference genomes for cyclostephanoid diatoms.</title>
        <authorList>
            <person name="Roberts W.R."/>
            <person name="Alverson A.J."/>
        </authorList>
    </citation>
    <scope>NUCLEOTIDE SEQUENCE [LARGE SCALE GENOMIC DNA]</scope>
    <source>
        <strain evidence="4 5">AJA010-31</strain>
    </source>
</reference>